<accession>A0ABV8QHQ0</accession>
<dbReference type="Proteomes" id="UP001595798">
    <property type="component" value="Unassembled WGS sequence"/>
</dbReference>
<keyword evidence="3" id="KW-1185">Reference proteome</keyword>
<evidence type="ECO:0000313" key="3">
    <source>
        <dbReference type="Proteomes" id="UP001595798"/>
    </source>
</evidence>
<protein>
    <recommendedName>
        <fullName evidence="4">Aspartate carbamoyltransferase</fullName>
    </recommendedName>
</protein>
<evidence type="ECO:0000313" key="2">
    <source>
        <dbReference type="EMBL" id="MFC4259860.1"/>
    </source>
</evidence>
<name>A0ABV8QHQ0_9GAMM</name>
<feature type="chain" id="PRO_5045888342" description="Aspartate carbamoyltransferase" evidence="1">
    <location>
        <begin position="29"/>
        <end position="163"/>
    </location>
</feature>
<feature type="signal peptide" evidence="1">
    <location>
        <begin position="1"/>
        <end position="28"/>
    </location>
</feature>
<dbReference type="RefSeq" id="WP_379887815.1">
    <property type="nucleotide sequence ID" value="NZ_JBHSDI010000016.1"/>
</dbReference>
<evidence type="ECO:0008006" key="4">
    <source>
        <dbReference type="Google" id="ProtNLM"/>
    </source>
</evidence>
<organism evidence="2 3">
    <name type="scientific">Marinobacter lacisalsi</name>
    <dbReference type="NCBI Taxonomy" id="475979"/>
    <lineage>
        <taxon>Bacteria</taxon>
        <taxon>Pseudomonadati</taxon>
        <taxon>Pseudomonadota</taxon>
        <taxon>Gammaproteobacteria</taxon>
        <taxon>Pseudomonadales</taxon>
        <taxon>Marinobacteraceae</taxon>
        <taxon>Marinobacter</taxon>
    </lineage>
</organism>
<sequence>MSSSARAVLKMGKVFVVLLLLSSFTVFAQTSQERVHQMSHNVMPFDMSKTVHIFKMTESGGVQRVLARDPGKSNQIALIRQHLKHEAERFQRGDYSDPEMLHGADMPGLRELRAGASGIEISYAELSAGAEITFETTDLHLLTAIHRWFGAQLSEHGADAKAE</sequence>
<comment type="caution">
    <text evidence="2">The sequence shown here is derived from an EMBL/GenBank/DDBJ whole genome shotgun (WGS) entry which is preliminary data.</text>
</comment>
<dbReference type="EMBL" id="JBHSDI010000016">
    <property type="protein sequence ID" value="MFC4259860.1"/>
    <property type="molecule type" value="Genomic_DNA"/>
</dbReference>
<gene>
    <name evidence="2" type="ORF">ACFOZ5_12540</name>
</gene>
<reference evidence="3" key="1">
    <citation type="journal article" date="2019" name="Int. J. Syst. Evol. Microbiol.">
        <title>The Global Catalogue of Microorganisms (GCM) 10K type strain sequencing project: providing services to taxonomists for standard genome sequencing and annotation.</title>
        <authorList>
            <consortium name="The Broad Institute Genomics Platform"/>
            <consortium name="The Broad Institute Genome Sequencing Center for Infectious Disease"/>
            <person name="Wu L."/>
            <person name="Ma J."/>
        </authorList>
    </citation>
    <scope>NUCLEOTIDE SEQUENCE [LARGE SCALE GENOMIC DNA]</scope>
    <source>
        <strain evidence="3">CECT 7297</strain>
    </source>
</reference>
<evidence type="ECO:0000256" key="1">
    <source>
        <dbReference type="SAM" id="SignalP"/>
    </source>
</evidence>
<proteinExistence type="predicted"/>
<keyword evidence="1" id="KW-0732">Signal</keyword>